<comment type="subcellular location">
    <subcellularLocation>
        <location evidence="1 9">Cell inner membrane</location>
        <topology evidence="1 9">Multi-pass membrane protein</topology>
    </subcellularLocation>
</comment>
<comment type="subunit">
    <text evidence="9">The complex comprises the extracytoplasmic solute receptor protein and the two transmembrane proteins.</text>
</comment>
<name>A0ABX2T477_9PROT</name>
<dbReference type="PANTHER" id="PTHR35011">
    <property type="entry name" value="2,3-DIKETO-L-GULONATE TRAP TRANSPORTER SMALL PERMEASE PROTEIN YIAM"/>
    <property type="match status" value="1"/>
</dbReference>
<reference evidence="11 12" key="1">
    <citation type="submission" date="2020-05" db="EMBL/GenBank/DDBJ databases">
        <title>Azospirillum oleiclasticum sp. nov, a nitrogen-fixing and heavy crude oil-emulsifying bacterium isolated from the crude oil of Yumen Oilfield.</title>
        <authorList>
            <person name="Wu D."/>
            <person name="Cai M."/>
            <person name="Zhang X."/>
        </authorList>
    </citation>
    <scope>NUCLEOTIDE SEQUENCE [LARGE SCALE GENOMIC DNA]</scope>
    <source>
        <strain evidence="11 12">ROY-1-1-2</strain>
    </source>
</reference>
<evidence type="ECO:0000256" key="8">
    <source>
        <dbReference type="ARBA" id="ARBA00038436"/>
    </source>
</evidence>
<keyword evidence="12" id="KW-1185">Reference proteome</keyword>
<evidence type="ECO:0000256" key="2">
    <source>
        <dbReference type="ARBA" id="ARBA00022448"/>
    </source>
</evidence>
<dbReference type="EMBL" id="JABFDB010000001">
    <property type="protein sequence ID" value="NYZ18082.1"/>
    <property type="molecule type" value="Genomic_DNA"/>
</dbReference>
<evidence type="ECO:0000259" key="10">
    <source>
        <dbReference type="Pfam" id="PF04290"/>
    </source>
</evidence>
<keyword evidence="7 9" id="KW-0472">Membrane</keyword>
<feature type="transmembrane region" description="Helical" evidence="9">
    <location>
        <begin position="104"/>
        <end position="130"/>
    </location>
</feature>
<evidence type="ECO:0000256" key="7">
    <source>
        <dbReference type="ARBA" id="ARBA00023136"/>
    </source>
</evidence>
<comment type="caution">
    <text evidence="11">The sequence shown here is derived from an EMBL/GenBank/DDBJ whole genome shotgun (WGS) entry which is preliminary data.</text>
</comment>
<dbReference type="Pfam" id="PF04290">
    <property type="entry name" value="DctQ"/>
    <property type="match status" value="1"/>
</dbReference>
<feature type="transmembrane region" description="Helical" evidence="9">
    <location>
        <begin position="60"/>
        <end position="84"/>
    </location>
</feature>
<evidence type="ECO:0000256" key="4">
    <source>
        <dbReference type="ARBA" id="ARBA00022519"/>
    </source>
</evidence>
<keyword evidence="4 9" id="KW-0997">Cell inner membrane</keyword>
<sequence length="149" mass="16102">MAGNVLLRYAFRTGSVAMQELEWHLMSPLALLCIGYAIRHDGHVRVDILYGRMAPRAQQVIELVSCLFALALCVLVVKLSIPYVMQSYSIGESSSDPGGLTHRWILKAMIPAGFAILGVHSLASVLRAIVPLLPPAGTGREGEGRHAAQ</sequence>
<proteinExistence type="inferred from homology"/>
<evidence type="ECO:0000313" key="11">
    <source>
        <dbReference type="EMBL" id="NYZ18082.1"/>
    </source>
</evidence>
<evidence type="ECO:0000256" key="5">
    <source>
        <dbReference type="ARBA" id="ARBA00022692"/>
    </source>
</evidence>
<evidence type="ECO:0000256" key="1">
    <source>
        <dbReference type="ARBA" id="ARBA00004429"/>
    </source>
</evidence>
<keyword evidence="3" id="KW-1003">Cell membrane</keyword>
<comment type="similarity">
    <text evidence="8 9">Belongs to the TRAP transporter small permease family.</text>
</comment>
<organism evidence="11 12">
    <name type="scientific">Azospirillum oleiclasticum</name>
    <dbReference type="NCBI Taxonomy" id="2735135"/>
    <lineage>
        <taxon>Bacteria</taxon>
        <taxon>Pseudomonadati</taxon>
        <taxon>Pseudomonadota</taxon>
        <taxon>Alphaproteobacteria</taxon>
        <taxon>Rhodospirillales</taxon>
        <taxon>Azospirillaceae</taxon>
        <taxon>Azospirillum</taxon>
    </lineage>
</organism>
<evidence type="ECO:0000256" key="3">
    <source>
        <dbReference type="ARBA" id="ARBA00022475"/>
    </source>
</evidence>
<dbReference type="InterPro" id="IPR055348">
    <property type="entry name" value="DctQ"/>
</dbReference>
<comment type="function">
    <text evidence="9">Part of the tripartite ATP-independent periplasmic (TRAP) transport system.</text>
</comment>
<keyword evidence="6 9" id="KW-1133">Transmembrane helix</keyword>
<evidence type="ECO:0000313" key="12">
    <source>
        <dbReference type="Proteomes" id="UP000584642"/>
    </source>
</evidence>
<keyword evidence="5 9" id="KW-0812">Transmembrane</keyword>
<evidence type="ECO:0000256" key="6">
    <source>
        <dbReference type="ARBA" id="ARBA00022989"/>
    </source>
</evidence>
<evidence type="ECO:0000256" key="9">
    <source>
        <dbReference type="RuleBase" id="RU369079"/>
    </source>
</evidence>
<protein>
    <recommendedName>
        <fullName evidence="9">TRAP transporter small permease protein</fullName>
    </recommendedName>
</protein>
<dbReference type="Proteomes" id="UP000584642">
    <property type="component" value="Unassembled WGS sequence"/>
</dbReference>
<accession>A0ABX2T477</accession>
<comment type="caution">
    <text evidence="9">Lacks conserved residue(s) required for the propagation of feature annotation.</text>
</comment>
<gene>
    <name evidence="11" type="ORF">HND93_00035</name>
</gene>
<dbReference type="PANTHER" id="PTHR35011:SF4">
    <property type="entry name" value="SLL1102 PROTEIN"/>
    <property type="match status" value="1"/>
</dbReference>
<keyword evidence="2 9" id="KW-0813">Transport</keyword>
<feature type="domain" description="Tripartite ATP-independent periplasmic transporters DctQ component" evidence="10">
    <location>
        <begin position="3"/>
        <end position="129"/>
    </location>
</feature>
<dbReference type="InterPro" id="IPR007387">
    <property type="entry name" value="TRAP_DctQ"/>
</dbReference>